<feature type="region of interest" description="Disordered" evidence="1">
    <location>
        <begin position="1"/>
        <end position="26"/>
    </location>
</feature>
<feature type="region of interest" description="Disordered" evidence="1">
    <location>
        <begin position="65"/>
        <end position="104"/>
    </location>
</feature>
<dbReference type="Ensembl" id="ENSAPOT00000018361.1">
    <property type="protein sequence ID" value="ENSAPOP00000010930.1"/>
    <property type="gene ID" value="ENSAPOG00000013422.1"/>
</dbReference>
<dbReference type="PANTHER" id="PTHR14974">
    <property type="entry name" value="SIMILAR TO RIKEN CDNA 1700025G04 GENE"/>
    <property type="match status" value="1"/>
</dbReference>
<dbReference type="GeneTree" id="ENSGT00940000164993"/>
<dbReference type="PANTHER" id="PTHR14974:SF3">
    <property type="entry name" value="SIMILAR TO RIKEN CDNA 1700025G04 GENE"/>
    <property type="match status" value="1"/>
</dbReference>
<evidence type="ECO:0000313" key="3">
    <source>
        <dbReference type="Proteomes" id="UP000257200"/>
    </source>
</evidence>
<dbReference type="Pfam" id="PF15389">
    <property type="entry name" value="DUF4612"/>
    <property type="match status" value="1"/>
</dbReference>
<accession>A0A3Q1FX05</accession>
<dbReference type="Proteomes" id="UP000257200">
    <property type="component" value="Unplaced"/>
</dbReference>
<evidence type="ECO:0000313" key="2">
    <source>
        <dbReference type="Ensembl" id="ENSAPOP00000010930.1"/>
    </source>
</evidence>
<reference evidence="2" key="1">
    <citation type="submission" date="2025-08" db="UniProtKB">
        <authorList>
            <consortium name="Ensembl"/>
        </authorList>
    </citation>
    <scope>IDENTIFICATION</scope>
</reference>
<organism evidence="2 3">
    <name type="scientific">Acanthochromis polyacanthus</name>
    <name type="common">spiny chromis</name>
    <dbReference type="NCBI Taxonomy" id="80966"/>
    <lineage>
        <taxon>Eukaryota</taxon>
        <taxon>Metazoa</taxon>
        <taxon>Chordata</taxon>
        <taxon>Craniata</taxon>
        <taxon>Vertebrata</taxon>
        <taxon>Euteleostomi</taxon>
        <taxon>Actinopterygii</taxon>
        <taxon>Neopterygii</taxon>
        <taxon>Teleostei</taxon>
        <taxon>Neoteleostei</taxon>
        <taxon>Acanthomorphata</taxon>
        <taxon>Ovalentaria</taxon>
        <taxon>Pomacentridae</taxon>
        <taxon>Acanthochromis</taxon>
    </lineage>
</organism>
<evidence type="ECO:0000256" key="1">
    <source>
        <dbReference type="SAM" id="MobiDB-lite"/>
    </source>
</evidence>
<dbReference type="InParanoid" id="A0A3Q1FX05"/>
<dbReference type="AlphaFoldDB" id="A0A3Q1FX05"/>
<reference evidence="2" key="2">
    <citation type="submission" date="2025-09" db="UniProtKB">
        <authorList>
            <consortium name="Ensembl"/>
        </authorList>
    </citation>
    <scope>IDENTIFICATION</scope>
</reference>
<sequence>MGCTSAKQVSAVPNDEEGRGKAYSNGDLFTDEYKMKGVEEVKYMRGDENRVNARNQENLEKSNAQFRGKQKEVAAANIKSKGETTVRRKRRRKMGHSTQAPVKSPPQRASLCECVCVDVRVYVCLSEEISVLTDGALMRLDSLCGKDLNGSERVEDA</sequence>
<proteinExistence type="predicted"/>
<dbReference type="InterPro" id="IPR027967">
    <property type="entry name" value="DUF4612"/>
</dbReference>
<name>A0A3Q1FX05_9TELE</name>
<protein>
    <submittedName>
        <fullName evidence="2">Uncharacterized protein</fullName>
    </submittedName>
</protein>
<keyword evidence="3" id="KW-1185">Reference proteome</keyword>